<dbReference type="InterPro" id="IPR024934">
    <property type="entry name" value="Rubredoxin-like_dom"/>
</dbReference>
<accession>A0A1I2ND40</accession>
<dbReference type="Pfam" id="PF03460">
    <property type="entry name" value="NIR_SIR_ferr"/>
    <property type="match status" value="1"/>
</dbReference>
<dbReference type="InterPro" id="IPR050526">
    <property type="entry name" value="Rubredoxin_ET"/>
</dbReference>
<dbReference type="GO" id="GO:0005506">
    <property type="term" value="F:iron ion binding"/>
    <property type="evidence" value="ECO:0007669"/>
    <property type="project" value="InterPro"/>
</dbReference>
<dbReference type="PANTHER" id="PTHR47627">
    <property type="entry name" value="RUBREDOXIN"/>
    <property type="match status" value="1"/>
</dbReference>
<evidence type="ECO:0000256" key="5">
    <source>
        <dbReference type="ARBA" id="ARBA00023004"/>
    </source>
</evidence>
<evidence type="ECO:0000256" key="1">
    <source>
        <dbReference type="ARBA" id="ARBA00001965"/>
    </source>
</evidence>
<reference evidence="8" key="1">
    <citation type="submission" date="2016-10" db="EMBL/GenBank/DDBJ databases">
        <authorList>
            <person name="Varghese N."/>
            <person name="Submissions S."/>
        </authorList>
    </citation>
    <scope>NUCLEOTIDE SEQUENCE [LARGE SCALE GENOMIC DNA]</scope>
    <source>
        <strain evidence="8">DSM 23515</strain>
    </source>
</reference>
<protein>
    <submittedName>
        <fullName evidence="7">Nitrite/Sulfite reductase ferredoxin-like half domain-containing protein</fullName>
    </submittedName>
</protein>
<keyword evidence="8" id="KW-1185">Reference proteome</keyword>
<feature type="domain" description="Rubredoxin-like" evidence="6">
    <location>
        <begin position="425"/>
        <end position="476"/>
    </location>
</feature>
<dbReference type="CDD" id="cd00730">
    <property type="entry name" value="rubredoxin"/>
    <property type="match status" value="1"/>
</dbReference>
<gene>
    <name evidence="7" type="ORF">SAMN04488033_12053</name>
</gene>
<dbReference type="GO" id="GO:0009055">
    <property type="term" value="F:electron transfer activity"/>
    <property type="evidence" value="ECO:0007669"/>
    <property type="project" value="TreeGrafter"/>
</dbReference>
<dbReference type="GO" id="GO:0043448">
    <property type="term" value="P:alkane catabolic process"/>
    <property type="evidence" value="ECO:0007669"/>
    <property type="project" value="TreeGrafter"/>
</dbReference>
<name>A0A1I2ND40_9FLAO</name>
<dbReference type="Proteomes" id="UP000199116">
    <property type="component" value="Unassembled WGS sequence"/>
</dbReference>
<dbReference type="RefSeq" id="WP_075326653.1">
    <property type="nucleotide sequence ID" value="NZ_FOOH01000020.1"/>
</dbReference>
<evidence type="ECO:0000313" key="7">
    <source>
        <dbReference type="EMBL" id="SFG01662.1"/>
    </source>
</evidence>
<dbReference type="AlphaFoldDB" id="A0A1I2ND40"/>
<keyword evidence="4" id="KW-0249">Electron transport</keyword>
<keyword evidence="2" id="KW-0813">Transport</keyword>
<dbReference type="SUPFAM" id="SSF57802">
    <property type="entry name" value="Rubredoxin-like"/>
    <property type="match status" value="1"/>
</dbReference>
<evidence type="ECO:0000256" key="2">
    <source>
        <dbReference type="ARBA" id="ARBA00022448"/>
    </source>
</evidence>
<evidence type="ECO:0000256" key="4">
    <source>
        <dbReference type="ARBA" id="ARBA00022982"/>
    </source>
</evidence>
<comment type="cofactor">
    <cofactor evidence="1">
        <name>Fe(3+)</name>
        <dbReference type="ChEBI" id="CHEBI:29034"/>
    </cofactor>
</comment>
<dbReference type="PROSITE" id="PS50903">
    <property type="entry name" value="RUBREDOXIN_LIKE"/>
    <property type="match status" value="1"/>
</dbReference>
<dbReference type="InterPro" id="IPR005117">
    <property type="entry name" value="NiRdtase/SiRdtase_haem-b_fer"/>
</dbReference>
<keyword evidence="5" id="KW-0408">Iron</keyword>
<dbReference type="GO" id="GO:0016491">
    <property type="term" value="F:oxidoreductase activity"/>
    <property type="evidence" value="ECO:0007669"/>
    <property type="project" value="InterPro"/>
</dbReference>
<dbReference type="Pfam" id="PF00301">
    <property type="entry name" value="Rubredoxin"/>
    <property type="match status" value="1"/>
</dbReference>
<dbReference type="EMBL" id="FOOH01000020">
    <property type="protein sequence ID" value="SFG01662.1"/>
    <property type="molecule type" value="Genomic_DNA"/>
</dbReference>
<dbReference type="PANTHER" id="PTHR47627:SF1">
    <property type="entry name" value="RUBREDOXIN-1-RELATED"/>
    <property type="match status" value="1"/>
</dbReference>
<sequence length="482" mass="55572">MKKSFTRIIIKGGVLSPAELKEIVELAEASGSDSISLGSRQDILITKDVEVENFSAENKYQIIPPKTEGAENIVSSYVAADIFSGTPWLTGDRYLYVLEQFRIPPNLKVNITDPKQRLVPLFTGHLNFIASEHEDYWYLYIRLPEWQKMQVYPALIYTWDVGEIVYGIEELLQEEPEEVEMIFNLLSDSLETNNRTIDKSLEIPYQPFPYYEGMNKIGMDNYWLGLYWRNNKYYTSFLKEMCDLCAESKIGKISITPWKSLIVKGIPINTKLEWEKFLGKNGINVRHSMLELNWHIPVDNEEAANLKKYLVSNFDQKDISTYGLTFGIFDSTKKSNYFTAVVIEKNQAPEILNEIGVRDTYNLLYAQNFDPNTRNYVIHVQDVDKVELPGLLIELSKMYFSQLGEKEEKARKLPESKSEKEKLKKEIWQCAACLSIYEAKFGDITQEIPAGTSFDKLPETYVCSLCEAPKSAFEKRIQEKPS</sequence>
<keyword evidence="3" id="KW-0479">Metal-binding</keyword>
<organism evidence="7 8">
    <name type="scientific">Salegentibacter agarivorans</name>
    <dbReference type="NCBI Taxonomy" id="345907"/>
    <lineage>
        <taxon>Bacteria</taxon>
        <taxon>Pseudomonadati</taxon>
        <taxon>Bacteroidota</taxon>
        <taxon>Flavobacteriia</taxon>
        <taxon>Flavobacteriales</taxon>
        <taxon>Flavobacteriaceae</taxon>
        <taxon>Salegentibacter</taxon>
    </lineage>
</organism>
<dbReference type="Gene3D" id="2.20.28.10">
    <property type="match status" value="1"/>
</dbReference>
<evidence type="ECO:0000313" key="8">
    <source>
        <dbReference type="Proteomes" id="UP000199116"/>
    </source>
</evidence>
<evidence type="ECO:0000259" key="6">
    <source>
        <dbReference type="PROSITE" id="PS50903"/>
    </source>
</evidence>
<evidence type="ECO:0000256" key="3">
    <source>
        <dbReference type="ARBA" id="ARBA00022723"/>
    </source>
</evidence>
<proteinExistence type="predicted"/>
<dbReference type="InterPro" id="IPR024935">
    <property type="entry name" value="Rubredoxin_dom"/>
</dbReference>